<sequence length="232" mass="25591">MWVTGSTKVLQADFQFNQKYKDYLDILMKPENNLVDDYFKIMAEELRTGINQKTGKPLTDLEKAQRWSAVASAIAVVAVGAHYGSKGFTGKGAKPSKSSVLKGSKDRKNYTLDRDKSKGSSGYKKPNGLGKIQDINIKEFEIKNKHLNSSTAKRARKFNVSSAEEANKIVQDALKNGKLIETIPNGVGSQGQNSFSSIIDTGKVIGTKGETHIKIVYDELKNVWTTYPVPKS</sequence>
<evidence type="ECO:0000313" key="3">
    <source>
        <dbReference type="Proteomes" id="UP000094764"/>
    </source>
</evidence>
<keyword evidence="3" id="KW-1185">Reference proteome</keyword>
<dbReference type="Proteomes" id="UP000094764">
    <property type="component" value="Unassembled WGS sequence"/>
</dbReference>
<proteinExistence type="predicted"/>
<dbReference type="AlphaFoldDB" id="A0A1E5H3W0"/>
<evidence type="ECO:0000256" key="1">
    <source>
        <dbReference type="SAM" id="MobiDB-lite"/>
    </source>
</evidence>
<protein>
    <recommendedName>
        <fullName evidence="4">Bacterial EndoU nuclease domain-containing protein</fullName>
    </recommendedName>
</protein>
<evidence type="ECO:0008006" key="4">
    <source>
        <dbReference type="Google" id="ProtNLM"/>
    </source>
</evidence>
<comment type="caution">
    <text evidence="2">The sequence shown here is derived from an EMBL/GenBank/DDBJ whole genome shotgun (WGS) entry which is preliminary data.</text>
</comment>
<feature type="region of interest" description="Disordered" evidence="1">
    <location>
        <begin position="88"/>
        <end position="129"/>
    </location>
</feature>
<name>A0A1E5H3W0_9ENTE</name>
<feature type="compositionally biased region" description="Basic and acidic residues" evidence="1">
    <location>
        <begin position="103"/>
        <end position="118"/>
    </location>
</feature>
<accession>A0A1E5H3W0</accession>
<reference evidence="3" key="1">
    <citation type="submission" date="2016-09" db="EMBL/GenBank/DDBJ databases">
        <authorList>
            <person name="Gulvik C.A."/>
        </authorList>
    </citation>
    <scope>NUCLEOTIDE SEQUENCE [LARGE SCALE GENOMIC DNA]</scope>
    <source>
        <strain evidence="3">LMG 26306</strain>
    </source>
</reference>
<evidence type="ECO:0000313" key="2">
    <source>
        <dbReference type="EMBL" id="OEG19639.1"/>
    </source>
</evidence>
<dbReference type="EMBL" id="MIKB01000001">
    <property type="protein sequence ID" value="OEG19639.1"/>
    <property type="molecule type" value="Genomic_DNA"/>
</dbReference>
<organism evidence="2 3">
    <name type="scientific">Enterococcus quebecensis</name>
    <dbReference type="NCBI Taxonomy" id="903983"/>
    <lineage>
        <taxon>Bacteria</taxon>
        <taxon>Bacillati</taxon>
        <taxon>Bacillota</taxon>
        <taxon>Bacilli</taxon>
        <taxon>Lactobacillales</taxon>
        <taxon>Enterococcaceae</taxon>
        <taxon>Enterococcus</taxon>
    </lineage>
</organism>
<gene>
    <name evidence="2" type="ORF">BCR23_02815</name>
</gene>
<dbReference type="STRING" id="903983.BCR23_02815"/>